<proteinExistence type="predicted"/>
<dbReference type="STRING" id="1302272.FC96_GL000515"/>
<reference evidence="1 2" key="1">
    <citation type="journal article" date="2015" name="Genome Announc.">
        <title>Expanding the biotechnology potential of lactobacilli through comparative genomics of 213 strains and associated genera.</title>
        <authorList>
            <person name="Sun Z."/>
            <person name="Harris H.M."/>
            <person name="McCann A."/>
            <person name="Guo C."/>
            <person name="Argimon S."/>
            <person name="Zhang W."/>
            <person name="Yang X."/>
            <person name="Jeffery I.B."/>
            <person name="Cooney J.C."/>
            <person name="Kagawa T.F."/>
            <person name="Liu W."/>
            <person name="Song Y."/>
            <person name="Salvetti E."/>
            <person name="Wrobel A."/>
            <person name="Rasinkangas P."/>
            <person name="Parkhill J."/>
            <person name="Rea M.C."/>
            <person name="O'Sullivan O."/>
            <person name="Ritari J."/>
            <person name="Douillard F.P."/>
            <person name="Paul Ross R."/>
            <person name="Yang R."/>
            <person name="Briner A.E."/>
            <person name="Felis G.E."/>
            <person name="de Vos W.M."/>
            <person name="Barrangou R."/>
            <person name="Klaenhammer T.R."/>
            <person name="Caufield P.W."/>
            <person name="Cui Y."/>
            <person name="Zhang H."/>
            <person name="O'Toole P.W."/>
        </authorList>
    </citation>
    <scope>NUCLEOTIDE SEQUENCE [LARGE SCALE GENOMIC DNA]</scope>
    <source>
        <strain evidence="1 2">JCM 15530</strain>
    </source>
</reference>
<dbReference type="OrthoDB" id="1629168at2"/>
<dbReference type="PATRIC" id="fig|1302272.5.peg.513"/>
<dbReference type="AlphaFoldDB" id="A0A0R1HKL6"/>
<protein>
    <submittedName>
        <fullName evidence="1">Propanediol utilization protein</fullName>
    </submittedName>
</protein>
<dbReference type="Pfam" id="PF15953">
    <property type="entry name" value="PDU_like"/>
    <property type="match status" value="1"/>
</dbReference>
<dbReference type="EMBL" id="AZCX01000010">
    <property type="protein sequence ID" value="KRK47245.1"/>
    <property type="molecule type" value="Genomic_DNA"/>
</dbReference>
<dbReference type="Proteomes" id="UP000050911">
    <property type="component" value="Unassembled WGS sequence"/>
</dbReference>
<keyword evidence="2" id="KW-1185">Reference proteome</keyword>
<organism evidence="1 2">
    <name type="scientific">Secundilactobacillus kimchicus JCM 15530</name>
    <dbReference type="NCBI Taxonomy" id="1302272"/>
    <lineage>
        <taxon>Bacteria</taxon>
        <taxon>Bacillati</taxon>
        <taxon>Bacillota</taxon>
        <taxon>Bacilli</taxon>
        <taxon>Lactobacillales</taxon>
        <taxon>Lactobacillaceae</taxon>
        <taxon>Secundilactobacillus</taxon>
    </lineage>
</organism>
<dbReference type="InterPro" id="IPR030992">
    <property type="entry name" value="PduM"/>
</dbReference>
<dbReference type="RefSeq" id="WP_054659769.1">
    <property type="nucleotide sequence ID" value="NZ_AZCX01000010.1"/>
</dbReference>
<evidence type="ECO:0000313" key="1">
    <source>
        <dbReference type="EMBL" id="KRK47245.1"/>
    </source>
</evidence>
<dbReference type="NCBIfam" id="TIGR04493">
    <property type="entry name" value="microcomp_PduM"/>
    <property type="match status" value="1"/>
</dbReference>
<gene>
    <name evidence="1" type="ORF">FC96_GL000515</name>
</gene>
<dbReference type="GO" id="GO:0005198">
    <property type="term" value="F:structural molecule activity"/>
    <property type="evidence" value="ECO:0007669"/>
    <property type="project" value="InterPro"/>
</dbReference>
<comment type="caution">
    <text evidence="1">The sequence shown here is derived from an EMBL/GenBank/DDBJ whole genome shotgun (WGS) entry which is preliminary data.</text>
</comment>
<name>A0A0R1HKL6_9LACO</name>
<sequence length="167" mass="19715">MDNLMARVVEKIQQRQTQFHQVVYSETLNAPEIQVFIDNANVDVMTTPLNFLRDLYQLNSDNDWVKWVMKGFEYDIQFRFEVSDEVSRFIPIKMIRDWPLLFVVDAKRPVYSLEEHVISRGRIAQLPDQSVVVLLRNQNLTSEAADLVRSKDIQLQVRNDAECIWQK</sequence>
<accession>A0A0R1HKL6</accession>
<evidence type="ECO:0000313" key="2">
    <source>
        <dbReference type="Proteomes" id="UP000050911"/>
    </source>
</evidence>